<name>A0A0F9LGW6_9ZZZZ</name>
<evidence type="ECO:0008006" key="2">
    <source>
        <dbReference type="Google" id="ProtNLM"/>
    </source>
</evidence>
<gene>
    <name evidence="1" type="ORF">LCGC14_1581790</name>
</gene>
<feature type="non-terminal residue" evidence="1">
    <location>
        <position position="1"/>
    </location>
</feature>
<comment type="caution">
    <text evidence="1">The sequence shown here is derived from an EMBL/GenBank/DDBJ whole genome shotgun (WGS) entry which is preliminary data.</text>
</comment>
<dbReference type="InterPro" id="IPR008930">
    <property type="entry name" value="Terpenoid_cyclase/PrenylTrfase"/>
</dbReference>
<organism evidence="1">
    <name type="scientific">marine sediment metagenome</name>
    <dbReference type="NCBI Taxonomy" id="412755"/>
    <lineage>
        <taxon>unclassified sequences</taxon>
        <taxon>metagenomes</taxon>
        <taxon>ecological metagenomes</taxon>
    </lineage>
</organism>
<dbReference type="EMBL" id="LAZR01012459">
    <property type="protein sequence ID" value="KKM26730.1"/>
    <property type="molecule type" value="Genomic_DNA"/>
</dbReference>
<accession>A0A0F9LGW6</accession>
<sequence length="235" mass="27149">SWPIPTSRKGPFEEIRGYDMIPLQVATPLEGLAACGYSTDTRAEEAYDWLMEQRLDDGTWPTGTSSGVYGGIAGYRNIPHSRWGCRSSTIAVLNCLTYHPKRRKGKEARRALDLILGCETKQLNLLGFVISRLVGLEESRGWRTYYPKMDAAHILNLCWKIGASLEDERITDLVNFVKEQQNQYSLWECKIHPQATRWLTFDLLRSLSHLEEKTDWISMEPRTPFQEYSKKIKRF</sequence>
<protein>
    <recommendedName>
        <fullName evidence="2">Squalene cyclase C-terminal domain-containing protein</fullName>
    </recommendedName>
</protein>
<dbReference type="SUPFAM" id="SSF48239">
    <property type="entry name" value="Terpenoid cyclases/Protein prenyltransferases"/>
    <property type="match status" value="1"/>
</dbReference>
<dbReference type="Gene3D" id="1.50.10.20">
    <property type="match status" value="1"/>
</dbReference>
<reference evidence="1" key="1">
    <citation type="journal article" date="2015" name="Nature">
        <title>Complex archaea that bridge the gap between prokaryotes and eukaryotes.</title>
        <authorList>
            <person name="Spang A."/>
            <person name="Saw J.H."/>
            <person name="Jorgensen S.L."/>
            <person name="Zaremba-Niedzwiedzka K."/>
            <person name="Martijn J."/>
            <person name="Lind A.E."/>
            <person name="van Eijk R."/>
            <person name="Schleper C."/>
            <person name="Guy L."/>
            <person name="Ettema T.J."/>
        </authorList>
    </citation>
    <scope>NUCLEOTIDE SEQUENCE</scope>
</reference>
<evidence type="ECO:0000313" key="1">
    <source>
        <dbReference type="EMBL" id="KKM26730.1"/>
    </source>
</evidence>
<proteinExistence type="predicted"/>
<dbReference type="AlphaFoldDB" id="A0A0F9LGW6"/>